<protein>
    <submittedName>
        <fullName evidence="2">Uncharacterized protein</fullName>
    </submittedName>
</protein>
<reference evidence="2 3" key="1">
    <citation type="submission" date="2024-04" db="EMBL/GenBank/DDBJ databases">
        <authorList>
            <person name="Rising A."/>
            <person name="Reimegard J."/>
            <person name="Sonavane S."/>
            <person name="Akerstrom W."/>
            <person name="Nylinder S."/>
            <person name="Hedman E."/>
            <person name="Kallberg Y."/>
        </authorList>
    </citation>
    <scope>NUCLEOTIDE SEQUENCE [LARGE SCALE GENOMIC DNA]</scope>
</reference>
<proteinExistence type="predicted"/>
<dbReference type="EMBL" id="CAXIEN010000265">
    <property type="protein sequence ID" value="CAL1290492.1"/>
    <property type="molecule type" value="Genomic_DNA"/>
</dbReference>
<sequence>HHSTKFHHGPGNWTQQSPQGVPTPEHNSRDELCRNNHLSVVITPCEGDRR</sequence>
<name>A0AAV2B3Q4_9ARAC</name>
<evidence type="ECO:0000313" key="3">
    <source>
        <dbReference type="Proteomes" id="UP001497382"/>
    </source>
</evidence>
<feature type="region of interest" description="Disordered" evidence="1">
    <location>
        <begin position="1"/>
        <end position="35"/>
    </location>
</feature>
<dbReference type="Proteomes" id="UP001497382">
    <property type="component" value="Unassembled WGS sequence"/>
</dbReference>
<organism evidence="2 3">
    <name type="scientific">Larinioides sclopetarius</name>
    <dbReference type="NCBI Taxonomy" id="280406"/>
    <lineage>
        <taxon>Eukaryota</taxon>
        <taxon>Metazoa</taxon>
        <taxon>Ecdysozoa</taxon>
        <taxon>Arthropoda</taxon>
        <taxon>Chelicerata</taxon>
        <taxon>Arachnida</taxon>
        <taxon>Araneae</taxon>
        <taxon>Araneomorphae</taxon>
        <taxon>Entelegynae</taxon>
        <taxon>Araneoidea</taxon>
        <taxon>Araneidae</taxon>
        <taxon>Larinioides</taxon>
    </lineage>
</organism>
<accession>A0AAV2B3Q4</accession>
<dbReference type="AlphaFoldDB" id="A0AAV2B3Q4"/>
<keyword evidence="3" id="KW-1185">Reference proteome</keyword>
<feature type="non-terminal residue" evidence="2">
    <location>
        <position position="1"/>
    </location>
</feature>
<evidence type="ECO:0000256" key="1">
    <source>
        <dbReference type="SAM" id="MobiDB-lite"/>
    </source>
</evidence>
<evidence type="ECO:0000313" key="2">
    <source>
        <dbReference type="EMBL" id="CAL1290492.1"/>
    </source>
</evidence>
<comment type="caution">
    <text evidence="2">The sequence shown here is derived from an EMBL/GenBank/DDBJ whole genome shotgun (WGS) entry which is preliminary data.</text>
</comment>
<gene>
    <name evidence="2" type="ORF">LARSCL_LOCUS16522</name>
</gene>